<proteinExistence type="predicted"/>
<comment type="caution">
    <text evidence="1">The sequence shown here is derived from an EMBL/GenBank/DDBJ whole genome shotgun (WGS) entry which is preliminary data.</text>
</comment>
<sequence>MMKSIEKQLADLQRQIEHLTTQVTVLLAHSPGNAGGSDRTLVRKHQPKLIQDDRTFNPAKGLNRFRALQSNG</sequence>
<evidence type="ECO:0000313" key="1">
    <source>
        <dbReference type="EMBL" id="RRB17908.1"/>
    </source>
</evidence>
<dbReference type="RefSeq" id="WP_124904978.1">
    <property type="nucleotide sequence ID" value="NZ_RQJP01000001.1"/>
</dbReference>
<keyword evidence="2" id="KW-1185">Reference proteome</keyword>
<evidence type="ECO:0000313" key="2">
    <source>
        <dbReference type="Proteomes" id="UP000274271"/>
    </source>
</evidence>
<dbReference type="Proteomes" id="UP000274271">
    <property type="component" value="Unassembled WGS sequence"/>
</dbReference>
<name>A0A3P1CXL3_9BACT</name>
<organism evidence="1 2">
    <name type="scientific">Larkinella knui</name>
    <dbReference type="NCBI Taxonomy" id="2025310"/>
    <lineage>
        <taxon>Bacteria</taxon>
        <taxon>Pseudomonadati</taxon>
        <taxon>Bacteroidota</taxon>
        <taxon>Cytophagia</taxon>
        <taxon>Cytophagales</taxon>
        <taxon>Spirosomataceae</taxon>
        <taxon>Larkinella</taxon>
    </lineage>
</organism>
<accession>A0A3P1CXL3</accession>
<reference evidence="1 2" key="1">
    <citation type="submission" date="2018-11" db="EMBL/GenBank/DDBJ databases">
        <authorList>
            <person name="Zhou Z."/>
            <person name="Wang G."/>
        </authorList>
    </citation>
    <scope>NUCLEOTIDE SEQUENCE [LARGE SCALE GENOMIC DNA]</scope>
    <source>
        <strain evidence="1 2">KCTC42998</strain>
    </source>
</reference>
<protein>
    <submittedName>
        <fullName evidence="1">Uncharacterized protein</fullName>
    </submittedName>
</protein>
<dbReference type="AlphaFoldDB" id="A0A3P1CXL3"/>
<dbReference type="OrthoDB" id="963964at2"/>
<gene>
    <name evidence="1" type="ORF">EHT87_06435</name>
</gene>
<dbReference type="EMBL" id="RQJP01000001">
    <property type="protein sequence ID" value="RRB17908.1"/>
    <property type="molecule type" value="Genomic_DNA"/>
</dbReference>